<dbReference type="EMBL" id="CACRSZ010000099">
    <property type="protein sequence ID" value="VYT54211.1"/>
    <property type="molecule type" value="Genomic_DNA"/>
</dbReference>
<name>A0A6N2XIG0_9BACE</name>
<feature type="transmembrane region" description="Helical" evidence="1">
    <location>
        <begin position="36"/>
        <end position="57"/>
    </location>
</feature>
<feature type="transmembrane region" description="Helical" evidence="1">
    <location>
        <begin position="6"/>
        <end position="24"/>
    </location>
</feature>
<sequence length="58" mass="6317">MSIIAIIIGLVIWFVVPILTNDALKKKAHKKAVAMLCRIIGIAIIAVSVINYVISLFP</sequence>
<keyword evidence="1" id="KW-1133">Transmembrane helix</keyword>
<reference evidence="2" key="1">
    <citation type="submission" date="2019-11" db="EMBL/GenBank/DDBJ databases">
        <authorList>
            <person name="Feng L."/>
        </authorList>
    </citation>
    <scope>NUCLEOTIDE SEQUENCE</scope>
    <source>
        <strain evidence="2">BfaecisLFYP10</strain>
    </source>
</reference>
<gene>
    <name evidence="2" type="ORF">BFLFYP10_04684</name>
</gene>
<accession>A0A6N2XIG0</accession>
<proteinExistence type="predicted"/>
<evidence type="ECO:0008006" key="3">
    <source>
        <dbReference type="Google" id="ProtNLM"/>
    </source>
</evidence>
<protein>
    <recommendedName>
        <fullName evidence="3">Transmembrane protein</fullName>
    </recommendedName>
</protein>
<keyword evidence="1" id="KW-0472">Membrane</keyword>
<keyword evidence="1" id="KW-0812">Transmembrane</keyword>
<organism evidence="2">
    <name type="scientific">Bacteroides faecis</name>
    <dbReference type="NCBI Taxonomy" id="674529"/>
    <lineage>
        <taxon>Bacteria</taxon>
        <taxon>Pseudomonadati</taxon>
        <taxon>Bacteroidota</taxon>
        <taxon>Bacteroidia</taxon>
        <taxon>Bacteroidales</taxon>
        <taxon>Bacteroidaceae</taxon>
        <taxon>Bacteroides</taxon>
    </lineage>
</organism>
<evidence type="ECO:0000313" key="2">
    <source>
        <dbReference type="EMBL" id="VYT54211.1"/>
    </source>
</evidence>
<evidence type="ECO:0000256" key="1">
    <source>
        <dbReference type="SAM" id="Phobius"/>
    </source>
</evidence>
<dbReference type="AlphaFoldDB" id="A0A6N2XIG0"/>